<dbReference type="SUPFAM" id="SSF51395">
    <property type="entry name" value="FMN-linked oxidoreductases"/>
    <property type="match status" value="1"/>
</dbReference>
<accession>A0A9J6EYP2</accession>
<comment type="caution">
    <text evidence="4">The sequence shown here is derived from an EMBL/GenBank/DDBJ whole genome shotgun (WGS) entry which is preliminary data.</text>
</comment>
<protein>
    <recommendedName>
        <fullName evidence="3">FMN-dependent dehydrogenase domain-containing protein</fullName>
    </recommendedName>
</protein>
<feature type="compositionally biased region" description="Basic and acidic residues" evidence="2">
    <location>
        <begin position="1"/>
        <end position="31"/>
    </location>
</feature>
<gene>
    <name evidence="4" type="ORF">HPB51_007425</name>
</gene>
<evidence type="ECO:0000259" key="3">
    <source>
        <dbReference type="Pfam" id="PF01070"/>
    </source>
</evidence>
<dbReference type="PANTHER" id="PTHR10578">
    <property type="entry name" value="S -2-HYDROXY-ACID OXIDASE-RELATED"/>
    <property type="match status" value="1"/>
</dbReference>
<evidence type="ECO:0000256" key="1">
    <source>
        <dbReference type="ARBA" id="ARBA00001917"/>
    </source>
</evidence>
<dbReference type="Proteomes" id="UP000821866">
    <property type="component" value="Chromosome 1"/>
</dbReference>
<evidence type="ECO:0000313" key="4">
    <source>
        <dbReference type="EMBL" id="KAH8039523.1"/>
    </source>
</evidence>
<keyword evidence="5" id="KW-1185">Reference proteome</keyword>
<evidence type="ECO:0000256" key="2">
    <source>
        <dbReference type="SAM" id="MobiDB-lite"/>
    </source>
</evidence>
<dbReference type="Gene3D" id="3.20.20.70">
    <property type="entry name" value="Aldolase class I"/>
    <property type="match status" value="1"/>
</dbReference>
<reference evidence="4" key="2">
    <citation type="submission" date="2021-09" db="EMBL/GenBank/DDBJ databases">
        <authorList>
            <person name="Jia N."/>
            <person name="Wang J."/>
            <person name="Shi W."/>
            <person name="Du L."/>
            <person name="Sun Y."/>
            <person name="Zhan W."/>
            <person name="Jiang J."/>
            <person name="Wang Q."/>
            <person name="Zhang B."/>
            <person name="Ji P."/>
            <person name="Sakyi L.B."/>
            <person name="Cui X."/>
            <person name="Yuan T."/>
            <person name="Jiang B."/>
            <person name="Yang W."/>
            <person name="Lam T.T.-Y."/>
            <person name="Chang Q."/>
            <person name="Ding S."/>
            <person name="Wang X."/>
            <person name="Zhu J."/>
            <person name="Ruan X."/>
            <person name="Zhao L."/>
            <person name="Wei J."/>
            <person name="Que T."/>
            <person name="Du C."/>
            <person name="Cheng J."/>
            <person name="Dai P."/>
            <person name="Han X."/>
            <person name="Huang E."/>
            <person name="Gao Y."/>
            <person name="Liu J."/>
            <person name="Shao H."/>
            <person name="Ye R."/>
            <person name="Li L."/>
            <person name="Wei W."/>
            <person name="Wang X."/>
            <person name="Wang C."/>
            <person name="Huo Q."/>
            <person name="Li W."/>
            <person name="Guo W."/>
            <person name="Chen H."/>
            <person name="Chen S."/>
            <person name="Zhou L."/>
            <person name="Zhou L."/>
            <person name="Ni X."/>
            <person name="Tian J."/>
            <person name="Zhou Y."/>
            <person name="Sheng Y."/>
            <person name="Liu T."/>
            <person name="Pan Y."/>
            <person name="Xia L."/>
            <person name="Li J."/>
            <person name="Zhao F."/>
            <person name="Cao W."/>
        </authorList>
    </citation>
    <scope>NUCLEOTIDE SEQUENCE</scope>
    <source>
        <strain evidence="4">Rmic-2018</strain>
        <tissue evidence="4">Larvae</tissue>
    </source>
</reference>
<feature type="region of interest" description="Disordered" evidence="2">
    <location>
        <begin position="1"/>
        <end position="80"/>
    </location>
</feature>
<feature type="domain" description="FMN-dependent dehydrogenase" evidence="3">
    <location>
        <begin position="81"/>
        <end position="134"/>
    </location>
</feature>
<dbReference type="InterPro" id="IPR013785">
    <property type="entry name" value="Aldolase_TIM"/>
</dbReference>
<dbReference type="VEuPathDB" id="VectorBase:LOC119177887"/>
<dbReference type="PANTHER" id="PTHR10578:SF146">
    <property type="entry name" value="OXIDASE, PUTATIVE-RELATED"/>
    <property type="match status" value="1"/>
</dbReference>
<dbReference type="EMBL" id="JABSTU010000001">
    <property type="protein sequence ID" value="KAH8039523.1"/>
    <property type="molecule type" value="Genomic_DNA"/>
</dbReference>
<feature type="compositionally biased region" description="Basic and acidic residues" evidence="2">
    <location>
        <begin position="64"/>
        <end position="77"/>
    </location>
</feature>
<evidence type="ECO:0000313" key="5">
    <source>
        <dbReference type="Proteomes" id="UP000821866"/>
    </source>
</evidence>
<dbReference type="InterPro" id="IPR000262">
    <property type="entry name" value="FMN-dep_DH"/>
</dbReference>
<dbReference type="Pfam" id="PF01070">
    <property type="entry name" value="FMN_dh"/>
    <property type="match status" value="1"/>
</dbReference>
<name>A0A9J6EYP2_RHIMP</name>
<dbReference type="GO" id="GO:0016491">
    <property type="term" value="F:oxidoreductase activity"/>
    <property type="evidence" value="ECO:0007669"/>
    <property type="project" value="InterPro"/>
</dbReference>
<feature type="compositionally biased region" description="Basic residues" evidence="2">
    <location>
        <begin position="32"/>
        <end position="42"/>
    </location>
</feature>
<comment type="cofactor">
    <cofactor evidence="1">
        <name>FMN</name>
        <dbReference type="ChEBI" id="CHEBI:58210"/>
    </cofactor>
</comment>
<sequence>MKLEEAREQEERRKAEEDKQWHSRTDGVQDRSRRKSKHRNISRGRSESFPRSPPLEKPGVSHKAPHDGGDCAQEKSKSTGPQIECLPEVVRAVAGRCEVYLDGGVRCGTDVAKALCLGAKAVFIGRPVLWGLAYKVFGAFPYLYKATYVPQLLSLA</sequence>
<dbReference type="AlphaFoldDB" id="A0A9J6EYP2"/>
<organism evidence="4 5">
    <name type="scientific">Rhipicephalus microplus</name>
    <name type="common">Cattle tick</name>
    <name type="synonym">Boophilus microplus</name>
    <dbReference type="NCBI Taxonomy" id="6941"/>
    <lineage>
        <taxon>Eukaryota</taxon>
        <taxon>Metazoa</taxon>
        <taxon>Ecdysozoa</taxon>
        <taxon>Arthropoda</taxon>
        <taxon>Chelicerata</taxon>
        <taxon>Arachnida</taxon>
        <taxon>Acari</taxon>
        <taxon>Parasitiformes</taxon>
        <taxon>Ixodida</taxon>
        <taxon>Ixodoidea</taxon>
        <taxon>Ixodidae</taxon>
        <taxon>Rhipicephalinae</taxon>
        <taxon>Rhipicephalus</taxon>
        <taxon>Boophilus</taxon>
    </lineage>
</organism>
<reference evidence="4" key="1">
    <citation type="journal article" date="2020" name="Cell">
        <title>Large-Scale Comparative Analyses of Tick Genomes Elucidate Their Genetic Diversity and Vector Capacities.</title>
        <authorList>
            <consortium name="Tick Genome and Microbiome Consortium (TIGMIC)"/>
            <person name="Jia N."/>
            <person name="Wang J."/>
            <person name="Shi W."/>
            <person name="Du L."/>
            <person name="Sun Y."/>
            <person name="Zhan W."/>
            <person name="Jiang J.F."/>
            <person name="Wang Q."/>
            <person name="Zhang B."/>
            <person name="Ji P."/>
            <person name="Bell-Sakyi L."/>
            <person name="Cui X.M."/>
            <person name="Yuan T.T."/>
            <person name="Jiang B.G."/>
            <person name="Yang W.F."/>
            <person name="Lam T.T."/>
            <person name="Chang Q.C."/>
            <person name="Ding S.J."/>
            <person name="Wang X.J."/>
            <person name="Zhu J.G."/>
            <person name="Ruan X.D."/>
            <person name="Zhao L."/>
            <person name="Wei J.T."/>
            <person name="Ye R.Z."/>
            <person name="Que T.C."/>
            <person name="Du C.H."/>
            <person name="Zhou Y.H."/>
            <person name="Cheng J.X."/>
            <person name="Dai P.F."/>
            <person name="Guo W.B."/>
            <person name="Han X.H."/>
            <person name="Huang E.J."/>
            <person name="Li L.F."/>
            <person name="Wei W."/>
            <person name="Gao Y.C."/>
            <person name="Liu J.Z."/>
            <person name="Shao H.Z."/>
            <person name="Wang X."/>
            <person name="Wang C.C."/>
            <person name="Yang T.C."/>
            <person name="Huo Q.B."/>
            <person name="Li W."/>
            <person name="Chen H.Y."/>
            <person name="Chen S.E."/>
            <person name="Zhou L.G."/>
            <person name="Ni X.B."/>
            <person name="Tian J.H."/>
            <person name="Sheng Y."/>
            <person name="Liu T."/>
            <person name="Pan Y.S."/>
            <person name="Xia L.Y."/>
            <person name="Li J."/>
            <person name="Zhao F."/>
            <person name="Cao W.C."/>
        </authorList>
    </citation>
    <scope>NUCLEOTIDE SEQUENCE</scope>
    <source>
        <strain evidence="4">Rmic-2018</strain>
    </source>
</reference>
<proteinExistence type="predicted"/>